<dbReference type="Pfam" id="PF03119">
    <property type="entry name" value="DNA_ligase_ZBD"/>
    <property type="match status" value="1"/>
</dbReference>
<dbReference type="InterPro" id="IPR018239">
    <property type="entry name" value="DNA_ligase_AS"/>
</dbReference>
<dbReference type="PROSITE" id="PS50172">
    <property type="entry name" value="BRCT"/>
    <property type="match status" value="1"/>
</dbReference>
<dbReference type="InterPro" id="IPR004149">
    <property type="entry name" value="Znf_DNAligase_C4"/>
</dbReference>
<evidence type="ECO:0000256" key="11">
    <source>
        <dbReference type="ARBA" id="ARBA00023204"/>
    </source>
</evidence>
<comment type="caution">
    <text evidence="16">The sequence shown here is derived from an EMBL/GenBank/DDBJ whole genome shotgun (WGS) entry which is preliminary data.</text>
</comment>
<evidence type="ECO:0000256" key="9">
    <source>
        <dbReference type="ARBA" id="ARBA00022842"/>
    </source>
</evidence>
<dbReference type="GO" id="GO:0046872">
    <property type="term" value="F:metal ion binding"/>
    <property type="evidence" value="ECO:0007669"/>
    <property type="project" value="UniProtKB-KW"/>
</dbReference>
<evidence type="ECO:0000256" key="6">
    <source>
        <dbReference type="ARBA" id="ARBA00022723"/>
    </source>
</evidence>
<dbReference type="SUPFAM" id="SSF50249">
    <property type="entry name" value="Nucleic acid-binding proteins"/>
    <property type="match status" value="1"/>
</dbReference>
<evidence type="ECO:0000259" key="15">
    <source>
        <dbReference type="PROSITE" id="PS50172"/>
    </source>
</evidence>
<dbReference type="CDD" id="cd00114">
    <property type="entry name" value="LIGANc"/>
    <property type="match status" value="1"/>
</dbReference>
<feature type="domain" description="BRCT" evidence="15">
    <location>
        <begin position="683"/>
        <end position="762"/>
    </location>
</feature>
<keyword evidence="4 14" id="KW-0436">Ligase</keyword>
<feature type="binding site" evidence="14">
    <location>
        <position position="288"/>
    </location>
    <ligand>
        <name>NAD(+)</name>
        <dbReference type="ChEBI" id="CHEBI:57540"/>
    </ligand>
</feature>
<reference evidence="16 17" key="1">
    <citation type="submission" date="2018-02" db="EMBL/GenBank/DDBJ databases">
        <title>Genome sequencing of Solimonas sp. HR-BB.</title>
        <authorList>
            <person name="Lee Y."/>
            <person name="Jeon C.O."/>
        </authorList>
    </citation>
    <scope>NUCLEOTIDE SEQUENCE [LARGE SCALE GENOMIC DNA]</scope>
    <source>
        <strain evidence="16 17">HR-BB</strain>
    </source>
</reference>
<dbReference type="InterPro" id="IPR010994">
    <property type="entry name" value="RuvA_2-like"/>
</dbReference>
<evidence type="ECO:0000256" key="1">
    <source>
        <dbReference type="ARBA" id="ARBA00004067"/>
    </source>
</evidence>
<dbReference type="CDD" id="cd17748">
    <property type="entry name" value="BRCT_DNA_ligase_like"/>
    <property type="match status" value="1"/>
</dbReference>
<feature type="binding site" evidence="14">
    <location>
        <position position="424"/>
    </location>
    <ligand>
        <name>Zn(2+)</name>
        <dbReference type="ChEBI" id="CHEBI:29105"/>
    </ligand>
</feature>
<comment type="catalytic activity">
    <reaction evidence="12 14">
        <text>NAD(+) + (deoxyribonucleotide)n-3'-hydroxyl + 5'-phospho-(deoxyribonucleotide)m = (deoxyribonucleotide)n+m + AMP + beta-nicotinamide D-nucleotide.</text>
        <dbReference type="EC" id="6.5.1.2"/>
    </reaction>
</comment>
<feature type="binding site" evidence="14">
    <location>
        <position position="172"/>
    </location>
    <ligand>
        <name>NAD(+)</name>
        <dbReference type="ChEBI" id="CHEBI:57540"/>
    </ligand>
</feature>
<dbReference type="Pfam" id="PF03120">
    <property type="entry name" value="OB_DNA_ligase"/>
    <property type="match status" value="1"/>
</dbReference>
<comment type="function">
    <text evidence="1 14">DNA ligase that catalyzes the formation of phosphodiester linkages between 5'-phosphoryl and 3'-hydroxyl groups in double-stranded DNA using NAD as a coenzyme and as the energy source for the reaction. It is essential for DNA replication and repair of damaged DNA.</text>
</comment>
<feature type="binding site" evidence="14">
    <location>
        <position position="409"/>
    </location>
    <ligand>
        <name>Zn(2+)</name>
        <dbReference type="ChEBI" id="CHEBI:29105"/>
    </ligand>
</feature>
<keyword evidence="9 14" id="KW-0460">Magnesium</keyword>
<feature type="binding site" evidence="14">
    <location>
        <position position="406"/>
    </location>
    <ligand>
        <name>Zn(2+)</name>
        <dbReference type="ChEBI" id="CHEBI:29105"/>
    </ligand>
</feature>
<dbReference type="FunFam" id="2.40.50.140:FF:000012">
    <property type="entry name" value="DNA ligase"/>
    <property type="match status" value="1"/>
</dbReference>
<evidence type="ECO:0000256" key="5">
    <source>
        <dbReference type="ARBA" id="ARBA00022705"/>
    </source>
</evidence>
<evidence type="ECO:0000313" key="16">
    <source>
        <dbReference type="EMBL" id="PPE72825.1"/>
    </source>
</evidence>
<feature type="binding site" evidence="14">
    <location>
        <position position="430"/>
    </location>
    <ligand>
        <name>Zn(2+)</name>
        <dbReference type="ChEBI" id="CHEBI:29105"/>
    </ligand>
</feature>
<feature type="binding site" evidence="14">
    <location>
        <position position="312"/>
    </location>
    <ligand>
        <name>NAD(+)</name>
        <dbReference type="ChEBI" id="CHEBI:57540"/>
    </ligand>
</feature>
<dbReference type="GO" id="GO:0006260">
    <property type="term" value="P:DNA replication"/>
    <property type="evidence" value="ECO:0007669"/>
    <property type="project" value="UniProtKB-KW"/>
</dbReference>
<dbReference type="NCBIfam" id="NF005932">
    <property type="entry name" value="PRK07956.1"/>
    <property type="match status" value="1"/>
</dbReference>
<keyword evidence="6 14" id="KW-0479">Metal-binding</keyword>
<dbReference type="PANTHER" id="PTHR23389:SF9">
    <property type="entry name" value="DNA LIGASE"/>
    <property type="match status" value="1"/>
</dbReference>
<keyword evidence="11 14" id="KW-0234">DNA repair</keyword>
<dbReference type="OrthoDB" id="9759736at2"/>
<proteinExistence type="inferred from homology"/>
<dbReference type="EC" id="6.5.1.2" evidence="2 14"/>
<keyword evidence="10 14" id="KW-0520">NAD</keyword>
<dbReference type="Pfam" id="PF00533">
    <property type="entry name" value="BRCT"/>
    <property type="match status" value="1"/>
</dbReference>
<dbReference type="Proteomes" id="UP000238220">
    <property type="component" value="Unassembled WGS sequence"/>
</dbReference>
<dbReference type="InterPro" id="IPR001357">
    <property type="entry name" value="BRCT_dom"/>
</dbReference>
<evidence type="ECO:0000256" key="10">
    <source>
        <dbReference type="ARBA" id="ARBA00023027"/>
    </source>
</evidence>
<keyword evidence="8 14" id="KW-0862">Zinc</keyword>
<dbReference type="GO" id="GO:0006281">
    <property type="term" value="P:DNA repair"/>
    <property type="evidence" value="ECO:0007669"/>
    <property type="project" value="UniProtKB-KW"/>
</dbReference>
<dbReference type="Pfam" id="PF01653">
    <property type="entry name" value="DNA_ligase_aden"/>
    <property type="match status" value="1"/>
</dbReference>
<feature type="binding site" evidence="14">
    <location>
        <position position="136"/>
    </location>
    <ligand>
        <name>NAD(+)</name>
        <dbReference type="ChEBI" id="CHEBI:57540"/>
    </ligand>
</feature>
<dbReference type="Gene3D" id="6.20.10.30">
    <property type="match status" value="1"/>
</dbReference>
<dbReference type="FunFam" id="1.10.287.610:FF:000002">
    <property type="entry name" value="DNA ligase"/>
    <property type="match status" value="1"/>
</dbReference>
<evidence type="ECO:0000256" key="13">
    <source>
        <dbReference type="ARBA" id="ARBA00060881"/>
    </source>
</evidence>
<feature type="binding site" evidence="14">
    <location>
        <begin position="33"/>
        <end position="37"/>
    </location>
    <ligand>
        <name>NAD(+)</name>
        <dbReference type="ChEBI" id="CHEBI:57540"/>
    </ligand>
</feature>
<sequence length="762" mass="82055">MSEGPLQRAAELRRLLQEHNYRYYVLDQPSIPDSEYDGLFRELQALEAANPELRTPDSPTQRVGGVASSAFAQVRHRVPMLSLNNCFSEEELGDFDRRVREGLGRSRVAYAAEPKLDGLAVSLVYEDGVFARGATRGDGETGEDISDNLRTIKRIPLRLRGDSRGTVEVRGEVYLPHEGFRRMNEEAAAQGEKLYVNPRNAAAGSLRQLDSTITAKRPLAFYAYSIAQGQPPSVRSHMDMLQQLRDWGFPVSDLVRLVEGVEGCMAYYLEIGGRRASLPFDIDGVVYKLDDLAGREELGFVSRAPRWAVAHKYPAEEAQTLLENVDFQVGRTGVLTPTARLRTVFVGGANVSNATLHNMDEVARKDVRIGDTVIVRRAGDVIPEVKEVVLSLRPADARPVRMPDTCPVCGSEVRRDPEGVAYRCIGRLVCKAQLKQALQHFVSRKAADIDGIGEALISELVDRERLRTPADLFTLQVADIAVLYKSAEVAPAKMIEAIAARRELALPRLVYALGIPSVGETTAKDLARHLGSFARIREALPEVLTLVDGVGAAAAEEIRSFFADAHNAGAVDALLAQLTITGEHPVSAEIADRCSLGLLLAQQQVKGLGPVKAEKLTAGLDSVAGLLARIDDGPALAKLLDERTAAAVQAHFADSERRQELLKLEAQFLGFGLIGAGAPRAAAAGGPLSGKTFVITGTLPVGRDEAAAQIEAAGGKVSGSVSAKTDFLLAGEAAGSKLAKAEKLGVTVLDYAALQRMINGEG</sequence>
<evidence type="ECO:0000256" key="3">
    <source>
        <dbReference type="ARBA" id="ARBA00013308"/>
    </source>
</evidence>
<dbReference type="Gene3D" id="1.10.150.20">
    <property type="entry name" value="5' to 3' exonuclease, C-terminal subdomain"/>
    <property type="match status" value="2"/>
</dbReference>
<dbReference type="RefSeq" id="WP_104231268.1">
    <property type="nucleotide sequence ID" value="NZ_PSNW01000009.1"/>
</dbReference>
<dbReference type="InterPro" id="IPR012340">
    <property type="entry name" value="NA-bd_OB-fold"/>
</dbReference>
<dbReference type="SUPFAM" id="SSF47781">
    <property type="entry name" value="RuvA domain 2-like"/>
    <property type="match status" value="1"/>
</dbReference>
<dbReference type="InterPro" id="IPR013840">
    <property type="entry name" value="DNAligase_N"/>
</dbReference>
<comment type="similarity">
    <text evidence="13 14">Belongs to the NAD-dependent DNA ligase family. LigA subfamily.</text>
</comment>
<keyword evidence="14" id="KW-0464">Manganese</keyword>
<dbReference type="InterPro" id="IPR013839">
    <property type="entry name" value="DNAligase_adenylation"/>
</dbReference>
<name>A0A2S5TCX9_9GAMM</name>
<dbReference type="GO" id="GO:0003911">
    <property type="term" value="F:DNA ligase (NAD+) activity"/>
    <property type="evidence" value="ECO:0007669"/>
    <property type="project" value="UniProtKB-UniRule"/>
</dbReference>
<evidence type="ECO:0000256" key="12">
    <source>
        <dbReference type="ARBA" id="ARBA00034005"/>
    </source>
</evidence>
<evidence type="ECO:0000256" key="8">
    <source>
        <dbReference type="ARBA" id="ARBA00022833"/>
    </source>
</evidence>
<dbReference type="AlphaFoldDB" id="A0A2S5TCX9"/>
<dbReference type="InterPro" id="IPR001679">
    <property type="entry name" value="DNA_ligase"/>
</dbReference>
<evidence type="ECO:0000256" key="4">
    <source>
        <dbReference type="ARBA" id="ARBA00022598"/>
    </source>
</evidence>
<dbReference type="PANTHER" id="PTHR23389">
    <property type="entry name" value="CHROMOSOME TRANSMISSION FIDELITY FACTOR 18"/>
    <property type="match status" value="1"/>
</dbReference>
<dbReference type="EMBL" id="PSNW01000009">
    <property type="protein sequence ID" value="PPE72825.1"/>
    <property type="molecule type" value="Genomic_DNA"/>
</dbReference>
<gene>
    <name evidence="14" type="primary">ligA</name>
    <name evidence="16" type="ORF">C3942_15470</name>
</gene>
<dbReference type="InterPro" id="IPR036420">
    <property type="entry name" value="BRCT_dom_sf"/>
</dbReference>
<dbReference type="InterPro" id="IPR041663">
    <property type="entry name" value="DisA/LigA_HHH"/>
</dbReference>
<keyword evidence="17" id="KW-1185">Reference proteome</keyword>
<dbReference type="PIRSF" id="PIRSF001604">
    <property type="entry name" value="LigA"/>
    <property type="match status" value="1"/>
</dbReference>
<dbReference type="FunFam" id="3.30.470.30:FF:000001">
    <property type="entry name" value="DNA ligase"/>
    <property type="match status" value="1"/>
</dbReference>
<evidence type="ECO:0000256" key="7">
    <source>
        <dbReference type="ARBA" id="ARBA00022763"/>
    </source>
</evidence>
<keyword evidence="5 14" id="KW-0235">DNA replication</keyword>
<accession>A0A2S5TCX9</accession>
<dbReference type="HAMAP" id="MF_01588">
    <property type="entry name" value="DNA_ligase_A"/>
    <property type="match status" value="1"/>
</dbReference>
<dbReference type="SMART" id="SM00532">
    <property type="entry name" value="LIGANc"/>
    <property type="match status" value="1"/>
</dbReference>
<protein>
    <recommendedName>
        <fullName evidence="3 14">DNA ligase</fullName>
        <ecNumber evidence="2 14">6.5.1.2</ecNumber>
    </recommendedName>
    <alternativeName>
        <fullName evidence="14">Polydeoxyribonucleotide synthase [NAD(+)]</fullName>
    </alternativeName>
</protein>
<dbReference type="PROSITE" id="PS01055">
    <property type="entry name" value="DNA_LIGASE_N1"/>
    <property type="match status" value="1"/>
</dbReference>
<evidence type="ECO:0000313" key="17">
    <source>
        <dbReference type="Proteomes" id="UP000238220"/>
    </source>
</evidence>
<dbReference type="Gene3D" id="3.30.470.30">
    <property type="entry name" value="DNA ligase/mRNA capping enzyme"/>
    <property type="match status" value="1"/>
</dbReference>
<feature type="active site" description="N6-AMP-lysine intermediate" evidence="14">
    <location>
        <position position="115"/>
    </location>
</feature>
<dbReference type="Gene3D" id="2.40.50.140">
    <property type="entry name" value="Nucleic acid-binding proteins"/>
    <property type="match status" value="1"/>
</dbReference>
<dbReference type="SUPFAM" id="SSF52113">
    <property type="entry name" value="BRCT domain"/>
    <property type="match status" value="1"/>
</dbReference>
<feature type="binding site" evidence="14">
    <location>
        <position position="113"/>
    </location>
    <ligand>
        <name>NAD(+)</name>
        <dbReference type="ChEBI" id="CHEBI:57540"/>
    </ligand>
</feature>
<dbReference type="SUPFAM" id="SSF56091">
    <property type="entry name" value="DNA ligase/mRNA capping enzyme, catalytic domain"/>
    <property type="match status" value="1"/>
</dbReference>
<keyword evidence="7 14" id="KW-0227">DNA damage</keyword>
<evidence type="ECO:0000256" key="14">
    <source>
        <dbReference type="HAMAP-Rule" id="MF_01588"/>
    </source>
</evidence>
<dbReference type="Gene3D" id="1.10.287.610">
    <property type="entry name" value="Helix hairpin bin"/>
    <property type="match status" value="1"/>
</dbReference>
<dbReference type="Pfam" id="PF12826">
    <property type="entry name" value="HHH_2"/>
    <property type="match status" value="1"/>
</dbReference>
<dbReference type="NCBIfam" id="TIGR00575">
    <property type="entry name" value="dnlj"/>
    <property type="match status" value="1"/>
</dbReference>
<evidence type="ECO:0000256" key="2">
    <source>
        <dbReference type="ARBA" id="ARBA00012722"/>
    </source>
</evidence>
<feature type="binding site" evidence="14">
    <location>
        <begin position="82"/>
        <end position="83"/>
    </location>
    <ligand>
        <name>NAD(+)</name>
        <dbReference type="ChEBI" id="CHEBI:57540"/>
    </ligand>
</feature>
<comment type="cofactor">
    <cofactor evidence="14">
        <name>Mg(2+)</name>
        <dbReference type="ChEBI" id="CHEBI:18420"/>
    </cofactor>
    <cofactor evidence="14">
        <name>Mn(2+)</name>
        <dbReference type="ChEBI" id="CHEBI:29035"/>
    </cofactor>
</comment>
<dbReference type="InterPro" id="IPR004150">
    <property type="entry name" value="NAD_DNA_ligase_OB"/>
</dbReference>
<organism evidence="16 17">
    <name type="scientific">Solimonas fluminis</name>
    <dbReference type="NCBI Taxonomy" id="2086571"/>
    <lineage>
        <taxon>Bacteria</taxon>
        <taxon>Pseudomonadati</taxon>
        <taxon>Pseudomonadota</taxon>
        <taxon>Gammaproteobacteria</taxon>
        <taxon>Nevskiales</taxon>
        <taxon>Nevskiaceae</taxon>
        <taxon>Solimonas</taxon>
    </lineage>
</organism>
<dbReference type="SMART" id="SM00292">
    <property type="entry name" value="BRCT"/>
    <property type="match status" value="1"/>
</dbReference>
<dbReference type="GO" id="GO:0005829">
    <property type="term" value="C:cytosol"/>
    <property type="evidence" value="ECO:0007669"/>
    <property type="project" value="TreeGrafter"/>
</dbReference>
<dbReference type="Gene3D" id="3.40.50.10190">
    <property type="entry name" value="BRCT domain"/>
    <property type="match status" value="1"/>
</dbReference>